<name>A0A821VA48_9BILA</name>
<accession>A0A821VA48</accession>
<proteinExistence type="predicted"/>
<reference evidence="2" key="1">
    <citation type="submission" date="2021-02" db="EMBL/GenBank/DDBJ databases">
        <authorList>
            <person name="Nowell W R."/>
        </authorList>
    </citation>
    <scope>NUCLEOTIDE SEQUENCE</scope>
</reference>
<comment type="caution">
    <text evidence="2">The sequence shown here is derived from an EMBL/GenBank/DDBJ whole genome shotgun (WGS) entry which is preliminary data.</text>
</comment>
<evidence type="ECO:0000313" key="3">
    <source>
        <dbReference type="Proteomes" id="UP000663838"/>
    </source>
</evidence>
<dbReference type="EMBL" id="CAJNYV010004981">
    <property type="protein sequence ID" value="CAF3712109.1"/>
    <property type="molecule type" value="Genomic_DNA"/>
</dbReference>
<dbReference type="EMBL" id="CAJOBS010005769">
    <property type="protein sequence ID" value="CAF4904599.1"/>
    <property type="molecule type" value="Genomic_DNA"/>
</dbReference>
<evidence type="ECO:0000313" key="1">
    <source>
        <dbReference type="EMBL" id="CAF3712109.1"/>
    </source>
</evidence>
<dbReference type="Proteomes" id="UP000663865">
    <property type="component" value="Unassembled WGS sequence"/>
</dbReference>
<dbReference type="AlphaFoldDB" id="A0A821VA48"/>
<organism evidence="2 3">
    <name type="scientific">Rotaria socialis</name>
    <dbReference type="NCBI Taxonomy" id="392032"/>
    <lineage>
        <taxon>Eukaryota</taxon>
        <taxon>Metazoa</taxon>
        <taxon>Spiralia</taxon>
        <taxon>Gnathifera</taxon>
        <taxon>Rotifera</taxon>
        <taxon>Eurotatoria</taxon>
        <taxon>Bdelloidea</taxon>
        <taxon>Philodinida</taxon>
        <taxon>Philodinidae</taxon>
        <taxon>Rotaria</taxon>
    </lineage>
</organism>
<protein>
    <submittedName>
        <fullName evidence="2">Uncharacterized protein</fullName>
    </submittedName>
</protein>
<dbReference type="Proteomes" id="UP000663838">
    <property type="component" value="Unassembled WGS sequence"/>
</dbReference>
<gene>
    <name evidence="1" type="ORF">KIK155_LOCUS27394</name>
    <name evidence="2" type="ORF">TOA249_LOCUS30936</name>
</gene>
<feature type="non-terminal residue" evidence="2">
    <location>
        <position position="1"/>
    </location>
</feature>
<sequence length="57" mass="6833">MGRNDRFGTAEMKYRQIRVSAFLHFGKSKYCRNDRLGNIFHTKNQEIGNIIFLNYVY</sequence>
<evidence type="ECO:0000313" key="2">
    <source>
        <dbReference type="EMBL" id="CAF4904599.1"/>
    </source>
</evidence>